<proteinExistence type="predicted"/>
<evidence type="ECO:0000313" key="2">
    <source>
        <dbReference type="Proteomes" id="UP001055072"/>
    </source>
</evidence>
<accession>A0ACB8TTQ1</accession>
<evidence type="ECO:0000313" key="1">
    <source>
        <dbReference type="EMBL" id="KAI0085438.1"/>
    </source>
</evidence>
<name>A0ACB8TTQ1_9APHY</name>
<dbReference type="EMBL" id="MU274931">
    <property type="protein sequence ID" value="KAI0085438.1"/>
    <property type="molecule type" value="Genomic_DNA"/>
</dbReference>
<gene>
    <name evidence="1" type="ORF">BDY19DRAFT_987085</name>
</gene>
<protein>
    <submittedName>
        <fullName evidence="1">Uncharacterized protein</fullName>
    </submittedName>
</protein>
<dbReference type="Proteomes" id="UP001055072">
    <property type="component" value="Unassembled WGS sequence"/>
</dbReference>
<sequence>MRVLVFGAAGFIGFPVSQALLRAGYTVYGQTRSKDRATLLASNEIIPIIAEPSDVKSWELAAETVDVIIEALAGLDLKTASITLLNAVSDIARKRPAGSSKITFIYTSGTWVHGDDRKNYVTDTTPVHSPVQLVSWRPEFEQTVINHPDVNGVVIRPSLVYGRSGSITGRMFQAAYDKKLVWPGTPGGQLSVIHQEDLADIYLRVAEKGALVKGLVFDASEDKTESTDEVLAKMAKVAGLRSYEYVPPTNVFEEAITATGIVRPYLGRALLGWQPRKHGLLADLELYYSAWKANAGVE</sequence>
<comment type="caution">
    <text evidence="1">The sequence shown here is derived from an EMBL/GenBank/DDBJ whole genome shotgun (WGS) entry which is preliminary data.</text>
</comment>
<organism evidence="1 2">
    <name type="scientific">Irpex rosettiformis</name>
    <dbReference type="NCBI Taxonomy" id="378272"/>
    <lineage>
        <taxon>Eukaryota</taxon>
        <taxon>Fungi</taxon>
        <taxon>Dikarya</taxon>
        <taxon>Basidiomycota</taxon>
        <taxon>Agaricomycotina</taxon>
        <taxon>Agaricomycetes</taxon>
        <taxon>Polyporales</taxon>
        <taxon>Irpicaceae</taxon>
        <taxon>Irpex</taxon>
    </lineage>
</organism>
<keyword evidence="2" id="KW-1185">Reference proteome</keyword>
<reference evidence="1" key="1">
    <citation type="journal article" date="2021" name="Environ. Microbiol.">
        <title>Gene family expansions and transcriptome signatures uncover fungal adaptations to wood decay.</title>
        <authorList>
            <person name="Hage H."/>
            <person name="Miyauchi S."/>
            <person name="Viragh M."/>
            <person name="Drula E."/>
            <person name="Min B."/>
            <person name="Chaduli D."/>
            <person name="Navarro D."/>
            <person name="Favel A."/>
            <person name="Norest M."/>
            <person name="Lesage-Meessen L."/>
            <person name="Balint B."/>
            <person name="Merenyi Z."/>
            <person name="de Eugenio L."/>
            <person name="Morin E."/>
            <person name="Martinez A.T."/>
            <person name="Baldrian P."/>
            <person name="Stursova M."/>
            <person name="Martinez M.J."/>
            <person name="Novotny C."/>
            <person name="Magnuson J.K."/>
            <person name="Spatafora J.W."/>
            <person name="Maurice S."/>
            <person name="Pangilinan J."/>
            <person name="Andreopoulos W."/>
            <person name="LaButti K."/>
            <person name="Hundley H."/>
            <person name="Na H."/>
            <person name="Kuo A."/>
            <person name="Barry K."/>
            <person name="Lipzen A."/>
            <person name="Henrissat B."/>
            <person name="Riley R."/>
            <person name="Ahrendt S."/>
            <person name="Nagy L.G."/>
            <person name="Grigoriev I.V."/>
            <person name="Martin F."/>
            <person name="Rosso M.N."/>
        </authorList>
    </citation>
    <scope>NUCLEOTIDE SEQUENCE</scope>
    <source>
        <strain evidence="1">CBS 384.51</strain>
    </source>
</reference>